<dbReference type="STRING" id="1618545.US53_C0039G0006"/>
<accession>A0A0G0JJ63</accession>
<sequence length="102" mass="11587">MAKTIEIKRPQIYPKCESCCHVMQMLDLIPPEINSFIEQGINYQNELITKPPSIKVQCVGSRLGIFKPNRSMVAFVDFDSSMSGKRRITWEPVSVVCPAEIK</sequence>
<gene>
    <name evidence="1" type="ORF">US53_C0039G0006</name>
</gene>
<dbReference type="Proteomes" id="UP000034591">
    <property type="component" value="Unassembled WGS sequence"/>
</dbReference>
<reference evidence="1 2" key="1">
    <citation type="journal article" date="2015" name="Nature">
        <title>rRNA introns, odd ribosomes, and small enigmatic genomes across a large radiation of phyla.</title>
        <authorList>
            <person name="Brown C.T."/>
            <person name="Hug L.A."/>
            <person name="Thomas B.C."/>
            <person name="Sharon I."/>
            <person name="Castelle C.J."/>
            <person name="Singh A."/>
            <person name="Wilkins M.J."/>
            <person name="Williams K.H."/>
            <person name="Banfield J.F."/>
        </authorList>
    </citation>
    <scope>NUCLEOTIDE SEQUENCE [LARGE SCALE GENOMIC DNA]</scope>
</reference>
<name>A0A0G0JJ63_9BACT</name>
<organism evidence="1 2">
    <name type="scientific">Candidatus Woesebacteria bacterium GW2011_GWA1_37_7</name>
    <dbReference type="NCBI Taxonomy" id="1618545"/>
    <lineage>
        <taxon>Bacteria</taxon>
        <taxon>Candidatus Woeseibacteriota</taxon>
    </lineage>
</organism>
<protein>
    <submittedName>
        <fullName evidence="1">Uncharacterized protein</fullName>
    </submittedName>
</protein>
<evidence type="ECO:0000313" key="1">
    <source>
        <dbReference type="EMBL" id="KKQ36749.1"/>
    </source>
</evidence>
<comment type="caution">
    <text evidence="1">The sequence shown here is derived from an EMBL/GenBank/DDBJ whole genome shotgun (WGS) entry which is preliminary data.</text>
</comment>
<dbReference type="AlphaFoldDB" id="A0A0G0JJ63"/>
<evidence type="ECO:0000313" key="2">
    <source>
        <dbReference type="Proteomes" id="UP000034591"/>
    </source>
</evidence>
<proteinExistence type="predicted"/>
<dbReference type="EMBL" id="LBTI01000039">
    <property type="protein sequence ID" value="KKQ36749.1"/>
    <property type="molecule type" value="Genomic_DNA"/>
</dbReference>